<proteinExistence type="predicted"/>
<dbReference type="AlphaFoldDB" id="A0AAV8QF29"/>
<dbReference type="PANTHER" id="PTHR12112:SF52">
    <property type="entry name" value="DHHA2 DOMAIN-CONTAINING PROTEIN"/>
    <property type="match status" value="1"/>
</dbReference>
<gene>
    <name evidence="3" type="ORF">OPV22_007728</name>
</gene>
<evidence type="ECO:0000313" key="4">
    <source>
        <dbReference type="Proteomes" id="UP001222027"/>
    </source>
</evidence>
<sequence>MRNLKLLSSGKHKVTVSTQTRIYDTTSTSLSHSSRDVDYKQRAPGSTNPSKTVPEEFQSLYPNEQSNFDKDQLAKSSDVEKELMRASSDAERNSRPSAASSAQSAAAFFENISLRNDSSILQACESIDRLNQYLKARKADVKAGVPGQFLHAVIGQAVADVGSVVSSITCAFYLNETRTSSQHCVLPVINTKRADFMAHSELKWLLNSCRVDESAIVFLDEIGLSYHNRFGNLKLVLVNDHKLPPNKEGLKDVPFEMFNCKEVFSESASPEDATMSQMKMTKKDGSCCTLIAEKYAETSPEILAGQGFSRLLLSGILLDTKNLTGANCTAKDKYMATLLIKGAGRFGCSGLYLLLKHKISDISDLKVRDILRRNFKKWSTYSGKHNIPNTGMSSVGISIEELLKHEDSAAKEVIQFQESEKLRLFVIVSGHYDSRKNFKRELLVCTDTPEFMQNFLRFLSTNGADFPLKSMNLVDLRHELRAFEIDNMLSTSRRSIEQLLDEFDGALKKRIAFLS</sequence>
<dbReference type="SUPFAM" id="SSF64182">
    <property type="entry name" value="DHH phosphoesterases"/>
    <property type="match status" value="1"/>
</dbReference>
<dbReference type="InterPro" id="IPR038763">
    <property type="entry name" value="DHH_sf"/>
</dbReference>
<comment type="caution">
    <text evidence="3">The sequence shown here is derived from an EMBL/GenBank/DDBJ whole genome shotgun (WGS) entry which is preliminary data.</text>
</comment>
<accession>A0AAV8QF29</accession>
<organism evidence="3 4">
    <name type="scientific">Ensete ventricosum</name>
    <name type="common">Abyssinian banana</name>
    <name type="synonym">Musa ensete</name>
    <dbReference type="NCBI Taxonomy" id="4639"/>
    <lineage>
        <taxon>Eukaryota</taxon>
        <taxon>Viridiplantae</taxon>
        <taxon>Streptophyta</taxon>
        <taxon>Embryophyta</taxon>
        <taxon>Tracheophyta</taxon>
        <taxon>Spermatophyta</taxon>
        <taxon>Magnoliopsida</taxon>
        <taxon>Liliopsida</taxon>
        <taxon>Zingiberales</taxon>
        <taxon>Musaceae</taxon>
        <taxon>Ensete</taxon>
    </lineage>
</organism>
<protein>
    <recommendedName>
        <fullName evidence="2">DHHA2 domain-containing protein</fullName>
    </recommendedName>
</protein>
<evidence type="ECO:0000256" key="1">
    <source>
        <dbReference type="SAM" id="MobiDB-lite"/>
    </source>
</evidence>
<keyword evidence="4" id="KW-1185">Reference proteome</keyword>
<evidence type="ECO:0000259" key="2">
    <source>
        <dbReference type="Pfam" id="PF02833"/>
    </source>
</evidence>
<dbReference type="GO" id="GO:0004309">
    <property type="term" value="F:exopolyphosphatase activity"/>
    <property type="evidence" value="ECO:0007669"/>
    <property type="project" value="TreeGrafter"/>
</dbReference>
<evidence type="ECO:0000313" key="3">
    <source>
        <dbReference type="EMBL" id="KAJ8506842.1"/>
    </source>
</evidence>
<dbReference type="Proteomes" id="UP001222027">
    <property type="component" value="Unassembled WGS sequence"/>
</dbReference>
<dbReference type="EMBL" id="JAQQAF010000002">
    <property type="protein sequence ID" value="KAJ8506842.1"/>
    <property type="molecule type" value="Genomic_DNA"/>
</dbReference>
<reference evidence="3 4" key="1">
    <citation type="submission" date="2022-12" db="EMBL/GenBank/DDBJ databases">
        <title>Chromosome-scale assembly of the Ensete ventricosum genome.</title>
        <authorList>
            <person name="Dussert Y."/>
            <person name="Stocks J."/>
            <person name="Wendawek A."/>
            <person name="Woldeyes F."/>
            <person name="Nichols R.A."/>
            <person name="Borrell J.S."/>
        </authorList>
    </citation>
    <scope>NUCLEOTIDE SEQUENCE [LARGE SCALE GENOMIC DNA]</scope>
    <source>
        <strain evidence="4">cv. Maze</strain>
        <tissue evidence="3">Seeds</tissue>
    </source>
</reference>
<dbReference type="InterPro" id="IPR038222">
    <property type="entry name" value="DHHA2_dom_sf"/>
</dbReference>
<dbReference type="PANTHER" id="PTHR12112">
    <property type="entry name" value="BNIP - RELATED"/>
    <property type="match status" value="1"/>
</dbReference>
<feature type="compositionally biased region" description="Basic and acidic residues" evidence="1">
    <location>
        <begin position="67"/>
        <end position="94"/>
    </location>
</feature>
<dbReference type="Gene3D" id="3.10.310.20">
    <property type="entry name" value="DHHA2 domain"/>
    <property type="match status" value="1"/>
</dbReference>
<dbReference type="GO" id="GO:0005737">
    <property type="term" value="C:cytoplasm"/>
    <property type="evidence" value="ECO:0007669"/>
    <property type="project" value="InterPro"/>
</dbReference>
<dbReference type="Gene3D" id="3.90.1640.10">
    <property type="entry name" value="inorganic pyrophosphatase (n-terminal core)"/>
    <property type="match status" value="1"/>
</dbReference>
<feature type="region of interest" description="Disordered" evidence="1">
    <location>
        <begin position="27"/>
        <end position="99"/>
    </location>
</feature>
<dbReference type="InterPro" id="IPR004097">
    <property type="entry name" value="DHHA2"/>
</dbReference>
<dbReference type="Pfam" id="PF02833">
    <property type="entry name" value="DHHA2"/>
    <property type="match status" value="1"/>
</dbReference>
<name>A0AAV8QF29_ENSVE</name>
<feature type="domain" description="DHHA2" evidence="2">
    <location>
        <begin position="356"/>
        <end position="457"/>
    </location>
</feature>